<protein>
    <submittedName>
        <fullName evidence="2">Uncharacterized protein</fullName>
    </submittedName>
</protein>
<feature type="region of interest" description="Disordered" evidence="1">
    <location>
        <begin position="1"/>
        <end position="73"/>
    </location>
</feature>
<dbReference type="Proteomes" id="UP000287410">
    <property type="component" value="Unassembled WGS sequence"/>
</dbReference>
<evidence type="ECO:0000313" key="3">
    <source>
        <dbReference type="Proteomes" id="UP000287410"/>
    </source>
</evidence>
<feature type="compositionally biased region" description="Polar residues" evidence="1">
    <location>
        <begin position="31"/>
        <end position="44"/>
    </location>
</feature>
<evidence type="ECO:0000313" key="2">
    <source>
        <dbReference type="EMBL" id="RUO31906.1"/>
    </source>
</evidence>
<feature type="compositionally biased region" description="Polar residues" evidence="1">
    <location>
        <begin position="1"/>
        <end position="11"/>
    </location>
</feature>
<dbReference type="EMBL" id="PIPN01000001">
    <property type="protein sequence ID" value="RUO31906.1"/>
    <property type="molecule type" value="Genomic_DNA"/>
</dbReference>
<feature type="compositionally biased region" description="Basic and acidic residues" evidence="1">
    <location>
        <begin position="16"/>
        <end position="30"/>
    </location>
</feature>
<evidence type="ECO:0000256" key="1">
    <source>
        <dbReference type="SAM" id="MobiDB-lite"/>
    </source>
</evidence>
<gene>
    <name evidence="2" type="ORF">CWE12_02605</name>
</gene>
<organism evidence="2 3">
    <name type="scientific">Aliidiomarina sedimenti</name>
    <dbReference type="NCBI Taxonomy" id="1933879"/>
    <lineage>
        <taxon>Bacteria</taxon>
        <taxon>Pseudomonadati</taxon>
        <taxon>Pseudomonadota</taxon>
        <taxon>Gammaproteobacteria</taxon>
        <taxon>Alteromonadales</taxon>
        <taxon>Idiomarinaceae</taxon>
        <taxon>Aliidiomarina</taxon>
    </lineage>
</organism>
<sequence>MTYLMSSSTGNDAVVETEKPQTESRKDNPQRAESQLVQVVNPDQSEQDDVQAAEPSPPADDEDTHAEPINFSDDDIFASTDSLEDIFIDSTGRVSQTALTSALEQDNFDGFVTRINRIEATEAAAEREAKMNQQLIDTFGSDVYQSNHACSERICAITFTSTTRIDEERLARFSAFGSHYRFTRLDSNEYDEDVLKAIYISTDNPSNLVFSPN</sequence>
<keyword evidence="3" id="KW-1185">Reference proteome</keyword>
<name>A0ABY0C299_9GAMM</name>
<proteinExistence type="predicted"/>
<accession>A0ABY0C299</accession>
<comment type="caution">
    <text evidence="2">The sequence shown here is derived from an EMBL/GenBank/DDBJ whole genome shotgun (WGS) entry which is preliminary data.</text>
</comment>
<reference evidence="2 3" key="1">
    <citation type="journal article" date="2018" name="Front. Microbiol.">
        <title>Genome-Based Analysis Reveals the Taxonomy and Diversity of the Family Idiomarinaceae.</title>
        <authorList>
            <person name="Liu Y."/>
            <person name="Lai Q."/>
            <person name="Shao Z."/>
        </authorList>
    </citation>
    <scope>NUCLEOTIDE SEQUENCE [LARGE SCALE GENOMIC DNA]</scope>
    <source>
        <strain evidence="2 3">GBSy1</strain>
    </source>
</reference>